<dbReference type="SUPFAM" id="SSF52980">
    <property type="entry name" value="Restriction endonuclease-like"/>
    <property type="match status" value="1"/>
</dbReference>
<keyword evidence="3" id="KW-0540">Nuclease</keyword>
<gene>
    <name evidence="3" type="ORF">IE4771_CH03386</name>
</gene>
<dbReference type="PANTHER" id="PTHR38590:SF1">
    <property type="entry name" value="BLL0828 PROTEIN"/>
    <property type="match status" value="1"/>
</dbReference>
<evidence type="ECO:0000259" key="2">
    <source>
        <dbReference type="Pfam" id="PF04480"/>
    </source>
</evidence>
<accession>A0A060HZS2</accession>
<dbReference type="Pfam" id="PF04480">
    <property type="entry name" value="DUF559"/>
    <property type="match status" value="1"/>
</dbReference>
<dbReference type="InterPro" id="IPR011335">
    <property type="entry name" value="Restrct_endonuc-II-like"/>
</dbReference>
<evidence type="ECO:0000256" key="1">
    <source>
        <dbReference type="SAM" id="MobiDB-lite"/>
    </source>
</evidence>
<keyword evidence="3" id="KW-0255">Endonuclease</keyword>
<sequence>MSDPEDIRKRRPGKTLQARKLRQTETEEEYRLWGDLRNRQLNGHKFMRQAPLGAYIADFLCREARLIIEIAGFQHADNMSDITRTLWLNQPGYSISAFGIMK</sequence>
<dbReference type="CDD" id="cd01038">
    <property type="entry name" value="Endonuclease_DUF559"/>
    <property type="match status" value="1"/>
</dbReference>
<dbReference type="Proteomes" id="UP000027180">
    <property type="component" value="Chromosome"/>
</dbReference>
<proteinExistence type="predicted"/>
<feature type="domain" description="DUF559" evidence="2">
    <location>
        <begin position="15"/>
        <end position="97"/>
    </location>
</feature>
<feature type="compositionally biased region" description="Basic residues" evidence="1">
    <location>
        <begin position="9"/>
        <end position="21"/>
    </location>
</feature>
<evidence type="ECO:0000313" key="4">
    <source>
        <dbReference type="Proteomes" id="UP000027180"/>
    </source>
</evidence>
<dbReference type="RefSeq" id="WP_420228739.1">
    <property type="nucleotide sequence ID" value="NZ_CP006986.1"/>
</dbReference>
<dbReference type="EMBL" id="CP006986">
    <property type="protein sequence ID" value="AIC28468.1"/>
    <property type="molecule type" value="Genomic_DNA"/>
</dbReference>
<dbReference type="KEGG" id="rei:IE4771_CH03386"/>
<dbReference type="Gene3D" id="3.40.960.10">
    <property type="entry name" value="VSR Endonuclease"/>
    <property type="match status" value="1"/>
</dbReference>
<dbReference type="HOGENOM" id="CLU_107928_4_0_5"/>
<dbReference type="InterPro" id="IPR007569">
    <property type="entry name" value="DUF559"/>
</dbReference>
<protein>
    <submittedName>
        <fullName evidence="3">Restriction endonuclease type II-like protein</fullName>
    </submittedName>
</protein>
<dbReference type="GO" id="GO:0004519">
    <property type="term" value="F:endonuclease activity"/>
    <property type="evidence" value="ECO:0007669"/>
    <property type="project" value="UniProtKB-KW"/>
</dbReference>
<organism evidence="3 4">
    <name type="scientific">Rhizobium etli bv. mimosae str. IE4771</name>
    <dbReference type="NCBI Taxonomy" id="1432050"/>
    <lineage>
        <taxon>Bacteria</taxon>
        <taxon>Pseudomonadati</taxon>
        <taxon>Pseudomonadota</taxon>
        <taxon>Alphaproteobacteria</taxon>
        <taxon>Hyphomicrobiales</taxon>
        <taxon>Rhizobiaceae</taxon>
        <taxon>Rhizobium/Agrobacterium group</taxon>
        <taxon>Rhizobium</taxon>
    </lineage>
</organism>
<dbReference type="InterPro" id="IPR047216">
    <property type="entry name" value="Endonuclease_DUF559_bact"/>
</dbReference>
<feature type="region of interest" description="Disordered" evidence="1">
    <location>
        <begin position="1"/>
        <end position="22"/>
    </location>
</feature>
<evidence type="ECO:0000313" key="3">
    <source>
        <dbReference type="EMBL" id="AIC28468.1"/>
    </source>
</evidence>
<name>A0A060HZS2_RHIET</name>
<dbReference type="AlphaFoldDB" id="A0A060HZS2"/>
<dbReference type="PANTHER" id="PTHR38590">
    <property type="entry name" value="BLL0828 PROTEIN"/>
    <property type="match status" value="1"/>
</dbReference>
<keyword evidence="3" id="KW-0378">Hydrolase</keyword>
<reference evidence="3 4" key="1">
    <citation type="submission" date="2013-12" db="EMBL/GenBank/DDBJ databases">
        <title>Complete genome sequence of Rhizobium etli bv. mimosae IE4771.</title>
        <authorList>
            <person name="Bustos P."/>
            <person name="Santamaria R.I."/>
            <person name="Lozano L."/>
            <person name="Ormeno-Orrillo E."/>
            <person name="Rogel M.A."/>
            <person name="Romero D."/>
            <person name="Cevallos M.A."/>
            <person name="Martinez-Romero E."/>
            <person name="Gonzalez V."/>
        </authorList>
    </citation>
    <scope>NUCLEOTIDE SEQUENCE [LARGE SCALE GENOMIC DNA]</scope>
    <source>
        <strain evidence="3 4">IE4771</strain>
    </source>
</reference>